<dbReference type="Proteomes" id="UP000436138">
    <property type="component" value="Chromosome"/>
</dbReference>
<evidence type="ECO:0000313" key="2">
    <source>
        <dbReference type="Proteomes" id="UP000436138"/>
    </source>
</evidence>
<organism evidence="1 2">
    <name type="scientific">Streptomyces broussonetiae</name>
    <dbReference type="NCBI Taxonomy" id="2686304"/>
    <lineage>
        <taxon>Bacteria</taxon>
        <taxon>Bacillati</taxon>
        <taxon>Actinomycetota</taxon>
        <taxon>Actinomycetes</taxon>
        <taxon>Kitasatosporales</taxon>
        <taxon>Streptomycetaceae</taxon>
        <taxon>Streptomyces</taxon>
    </lineage>
</organism>
<protein>
    <submittedName>
        <fullName evidence="1">Uncharacterized protein</fullName>
    </submittedName>
</protein>
<dbReference type="KEGG" id="sbro:GQF42_21470"/>
<sequence length="125" mass="13273">MRKNNGIIAAGGSNVTGNAVASAENAKAEVTIRDSALNHSGGDPQRTPEEIGDLFTRLIDELGRSEHPDRTDLIEAAQDARDELGSETPRVGKLKLLSRAIVDAVPGFTALTSLAVTIEEAIRRL</sequence>
<accession>A0A6I6NBI2</accession>
<proteinExistence type="predicted"/>
<dbReference type="AlphaFoldDB" id="A0A6I6NBI2"/>
<gene>
    <name evidence="1" type="ORF">GQF42_21470</name>
</gene>
<keyword evidence="2" id="KW-1185">Reference proteome</keyword>
<name>A0A6I6NBI2_9ACTN</name>
<evidence type="ECO:0000313" key="1">
    <source>
        <dbReference type="EMBL" id="QHA05527.1"/>
    </source>
</evidence>
<reference evidence="1 2" key="1">
    <citation type="submission" date="2019-12" db="EMBL/GenBank/DDBJ databases">
        <title>Streptomyces sp. strain T44 isolated from rhizosphere soil of Broussonetia papyrifera.</title>
        <authorList>
            <person name="Mo P."/>
        </authorList>
    </citation>
    <scope>NUCLEOTIDE SEQUENCE [LARGE SCALE GENOMIC DNA]</scope>
    <source>
        <strain evidence="1 2">T44</strain>
    </source>
</reference>
<dbReference type="RefSeq" id="WP_158922307.1">
    <property type="nucleotide sequence ID" value="NZ_CP047020.1"/>
</dbReference>
<dbReference type="EMBL" id="CP047020">
    <property type="protein sequence ID" value="QHA05527.1"/>
    <property type="molecule type" value="Genomic_DNA"/>
</dbReference>